<dbReference type="STRING" id="341454.A0A4V3SI89"/>
<dbReference type="EMBL" id="ML220134">
    <property type="protein sequence ID" value="TGZ79184.1"/>
    <property type="molecule type" value="Genomic_DNA"/>
</dbReference>
<protein>
    <recommendedName>
        <fullName evidence="5">GPI anchored serine-rich protein</fullName>
    </recommendedName>
</protein>
<dbReference type="OrthoDB" id="3565477at2759"/>
<organism evidence="3 4">
    <name type="scientific">Ascodesmis nigricans</name>
    <dbReference type="NCBI Taxonomy" id="341454"/>
    <lineage>
        <taxon>Eukaryota</taxon>
        <taxon>Fungi</taxon>
        <taxon>Dikarya</taxon>
        <taxon>Ascomycota</taxon>
        <taxon>Pezizomycotina</taxon>
        <taxon>Pezizomycetes</taxon>
        <taxon>Pezizales</taxon>
        <taxon>Ascodesmidaceae</taxon>
        <taxon>Ascodesmis</taxon>
    </lineage>
</organism>
<evidence type="ECO:0000313" key="4">
    <source>
        <dbReference type="Proteomes" id="UP000298138"/>
    </source>
</evidence>
<proteinExistence type="predicted"/>
<sequence length="147" mass="14319">MKFSTVAATVALFGAVAIAAPGEVVYQTEMVTITSCAPDVESCAGKPSATPIPEAPASSIPEAVPSVPAEIEEPSSSVVVPPVGTGVPSVPSVVVPPVKPTGTGSYTPPKNTSVPATPSPPAFEGAASTSGFSVIAFVAAAGALFLA</sequence>
<dbReference type="AlphaFoldDB" id="A0A4V3SI89"/>
<feature type="signal peptide" evidence="2">
    <location>
        <begin position="1"/>
        <end position="19"/>
    </location>
</feature>
<dbReference type="Proteomes" id="UP000298138">
    <property type="component" value="Unassembled WGS sequence"/>
</dbReference>
<feature type="compositionally biased region" description="Polar residues" evidence="1">
    <location>
        <begin position="106"/>
        <end position="116"/>
    </location>
</feature>
<feature type="chain" id="PRO_5020761322" description="GPI anchored serine-rich protein" evidence="2">
    <location>
        <begin position="20"/>
        <end position="147"/>
    </location>
</feature>
<accession>A0A4V3SI89</accession>
<reference evidence="3 4" key="1">
    <citation type="submission" date="2019-04" db="EMBL/GenBank/DDBJ databases">
        <title>Comparative genomics and transcriptomics to analyze fruiting body development in filamentous ascomycetes.</title>
        <authorList>
            <consortium name="DOE Joint Genome Institute"/>
            <person name="Lutkenhaus R."/>
            <person name="Traeger S."/>
            <person name="Breuer J."/>
            <person name="Kuo A."/>
            <person name="Lipzen A."/>
            <person name="Pangilinan J."/>
            <person name="Dilworth D."/>
            <person name="Sandor L."/>
            <person name="Poggeler S."/>
            <person name="Barry K."/>
            <person name="Grigoriev I.V."/>
            <person name="Nowrousian M."/>
        </authorList>
    </citation>
    <scope>NUCLEOTIDE SEQUENCE [LARGE SCALE GENOMIC DNA]</scope>
    <source>
        <strain evidence="3 4">CBS 389.68</strain>
    </source>
</reference>
<gene>
    <name evidence="3" type="ORF">EX30DRAFT_119135</name>
</gene>
<evidence type="ECO:0000313" key="3">
    <source>
        <dbReference type="EMBL" id="TGZ79184.1"/>
    </source>
</evidence>
<dbReference type="InParanoid" id="A0A4V3SI89"/>
<keyword evidence="4" id="KW-1185">Reference proteome</keyword>
<evidence type="ECO:0000256" key="1">
    <source>
        <dbReference type="SAM" id="MobiDB-lite"/>
    </source>
</evidence>
<keyword evidence="2" id="KW-0732">Signal</keyword>
<name>A0A4V3SI89_9PEZI</name>
<evidence type="ECO:0000256" key="2">
    <source>
        <dbReference type="SAM" id="SignalP"/>
    </source>
</evidence>
<evidence type="ECO:0008006" key="5">
    <source>
        <dbReference type="Google" id="ProtNLM"/>
    </source>
</evidence>
<feature type="region of interest" description="Disordered" evidence="1">
    <location>
        <begin position="99"/>
        <end position="118"/>
    </location>
</feature>